<dbReference type="GO" id="GO:0003677">
    <property type="term" value="F:DNA binding"/>
    <property type="evidence" value="ECO:0007669"/>
    <property type="project" value="UniProtKB-KW"/>
</dbReference>
<dbReference type="InterPro" id="IPR000944">
    <property type="entry name" value="Tscrpt_reg_Rrf2"/>
</dbReference>
<sequence>MKISSRFSVAIHIISILELYGDPMPTSEYIASSVNTNPVVIRRILGMLKQAGIVDMKRGTGGAYLLKEAHDITLLDVYKAVGSVEDGGLFQIHDNPNPECPVGANIQEVVNVSLMSAQEAMESVLQKITLAEVTKNLVEKIEN</sequence>
<dbReference type="InterPro" id="IPR036388">
    <property type="entry name" value="WH-like_DNA-bd_sf"/>
</dbReference>
<accession>A0AAE5H6X6</accession>
<protein>
    <submittedName>
        <fullName evidence="1">DNA-binding IscR family transcriptional regulator</fullName>
    </submittedName>
</protein>
<gene>
    <name evidence="1" type="ORF">BCD95_003455</name>
</gene>
<dbReference type="RefSeq" id="WP_017209358.1">
    <property type="nucleotide sequence ID" value="NZ_JABTDW010000001.1"/>
</dbReference>
<dbReference type="PROSITE" id="PS51197">
    <property type="entry name" value="HTH_RRF2_2"/>
    <property type="match status" value="1"/>
</dbReference>
<organism evidence="1 2">
    <name type="scientific">Clostridium beijerinckii</name>
    <name type="common">Clostridium MP</name>
    <dbReference type="NCBI Taxonomy" id="1520"/>
    <lineage>
        <taxon>Bacteria</taxon>
        <taxon>Bacillati</taxon>
        <taxon>Bacillota</taxon>
        <taxon>Clostridia</taxon>
        <taxon>Eubacteriales</taxon>
        <taxon>Clostridiaceae</taxon>
        <taxon>Clostridium</taxon>
    </lineage>
</organism>
<dbReference type="Gene3D" id="1.10.10.10">
    <property type="entry name" value="Winged helix-like DNA-binding domain superfamily/Winged helix DNA-binding domain"/>
    <property type="match status" value="1"/>
</dbReference>
<proteinExistence type="predicted"/>
<dbReference type="SUPFAM" id="SSF46785">
    <property type="entry name" value="Winged helix' DNA-binding domain"/>
    <property type="match status" value="1"/>
</dbReference>
<dbReference type="Pfam" id="PF02082">
    <property type="entry name" value="Rrf2"/>
    <property type="match status" value="1"/>
</dbReference>
<dbReference type="AlphaFoldDB" id="A0AAE5H6X6"/>
<dbReference type="GO" id="GO:0003700">
    <property type="term" value="F:DNA-binding transcription factor activity"/>
    <property type="evidence" value="ECO:0007669"/>
    <property type="project" value="TreeGrafter"/>
</dbReference>
<name>A0AAE5H6X6_CLOBE</name>
<dbReference type="FunFam" id="1.10.10.10:FF:000138">
    <property type="entry name" value="Rrf2 family transcriptional regulator"/>
    <property type="match status" value="1"/>
</dbReference>
<evidence type="ECO:0000313" key="2">
    <source>
        <dbReference type="Proteomes" id="UP000822184"/>
    </source>
</evidence>
<dbReference type="GO" id="GO:0005829">
    <property type="term" value="C:cytosol"/>
    <property type="evidence" value="ECO:0007669"/>
    <property type="project" value="TreeGrafter"/>
</dbReference>
<evidence type="ECO:0000313" key="1">
    <source>
        <dbReference type="EMBL" id="NSB15196.1"/>
    </source>
</evidence>
<dbReference type="InterPro" id="IPR036390">
    <property type="entry name" value="WH_DNA-bd_sf"/>
</dbReference>
<reference evidence="1" key="1">
    <citation type="submission" date="2020-06" db="EMBL/GenBank/DDBJ databases">
        <title>Genomic insights into acetone-butanol-ethanol (ABE) fermentation by sequencing solventogenic clostridia strains.</title>
        <authorList>
            <person name="Brown S."/>
        </authorList>
    </citation>
    <scope>NUCLEOTIDE SEQUENCE</scope>
    <source>
        <strain evidence="1">DJ123</strain>
    </source>
</reference>
<dbReference type="PANTHER" id="PTHR33221">
    <property type="entry name" value="WINGED HELIX-TURN-HELIX TRANSCRIPTIONAL REGULATOR, RRF2 FAMILY"/>
    <property type="match status" value="1"/>
</dbReference>
<dbReference type="PANTHER" id="PTHR33221:SF15">
    <property type="entry name" value="HTH-TYPE TRANSCRIPTIONAL REGULATOR YWGB-RELATED"/>
    <property type="match status" value="1"/>
</dbReference>
<dbReference type="EMBL" id="JABTDW010000001">
    <property type="protein sequence ID" value="NSB15196.1"/>
    <property type="molecule type" value="Genomic_DNA"/>
</dbReference>
<comment type="caution">
    <text evidence="1">The sequence shown here is derived from an EMBL/GenBank/DDBJ whole genome shotgun (WGS) entry which is preliminary data.</text>
</comment>
<dbReference type="Proteomes" id="UP000822184">
    <property type="component" value="Unassembled WGS sequence"/>
</dbReference>
<keyword evidence="1" id="KW-0238">DNA-binding</keyword>